<evidence type="ECO:0000313" key="4">
    <source>
        <dbReference type="Proteomes" id="UP001140217"/>
    </source>
</evidence>
<accession>A0A9W8LH74</accession>
<organism evidence="3 4">
    <name type="scientific">Coemansia javaensis</name>
    <dbReference type="NCBI Taxonomy" id="2761396"/>
    <lineage>
        <taxon>Eukaryota</taxon>
        <taxon>Fungi</taxon>
        <taxon>Fungi incertae sedis</taxon>
        <taxon>Zoopagomycota</taxon>
        <taxon>Kickxellomycotina</taxon>
        <taxon>Kickxellomycetes</taxon>
        <taxon>Kickxellales</taxon>
        <taxon>Kickxellaceae</taxon>
        <taxon>Coemansia</taxon>
    </lineage>
</organism>
<keyword evidence="4" id="KW-1185">Reference proteome</keyword>
<dbReference type="InterPro" id="IPR001005">
    <property type="entry name" value="SANT/Myb"/>
</dbReference>
<name>A0A9W8LH74_9FUNG</name>
<dbReference type="InterPro" id="IPR044822">
    <property type="entry name" value="Myb_DNA-bind_4"/>
</dbReference>
<dbReference type="InterPro" id="IPR026095">
    <property type="entry name" value="Myb/SANT-like_DNA-bd_dom_prot"/>
</dbReference>
<feature type="region of interest" description="Disordered" evidence="1">
    <location>
        <begin position="113"/>
        <end position="145"/>
    </location>
</feature>
<dbReference type="GO" id="GO:0016604">
    <property type="term" value="C:nuclear body"/>
    <property type="evidence" value="ECO:0007669"/>
    <property type="project" value="TreeGrafter"/>
</dbReference>
<dbReference type="PANTHER" id="PTHR22666">
    <property type="entry name" value="MYB_SANT-LIKE DNA-BINDING DOMAIN-CONTAINING PROTEIN 1"/>
    <property type="match status" value="1"/>
</dbReference>
<sequence>MPMHIPPHRPYEVQPPAPTSRTFWNHYETGLLVDLWLEFEPQFLANKRNAGVWAQLAQRLTDQSGRLRTVRECRIKWKNMWAKHRDLANATHMSPEAKLREFPHFAKFSAIKRRGSQQGPPVQQAQGQPPHANDSPETSRASLTDERRMSYATELSAAAQALAVSSSSSAGGLPLEQILAAPEGSPQPPRRHSGRSPGSIYDIPHMLRRLDRALDGDGDGDGDRSPARDAELLSVGSVVEQIQALAGSSAPADVACAVQQVMRYMERESQRRQRQSERHHMVAVALTNILAQSGAGAPESASTSRRSSGVLHEWLPAHAHAGTPPAPPGAARARSHPPAPPLASCARTPPPAALADAP</sequence>
<feature type="domain" description="Myb-like" evidence="2">
    <location>
        <begin position="16"/>
        <end position="81"/>
    </location>
</feature>
<feature type="region of interest" description="Disordered" evidence="1">
    <location>
        <begin position="294"/>
        <end position="358"/>
    </location>
</feature>
<dbReference type="AlphaFoldDB" id="A0A9W8LH74"/>
<dbReference type="PANTHER" id="PTHR22666:SF3">
    <property type="entry name" value="MYB_SANT-LIKE DNA-BINDING DOMAIN-CONTAINING PROTEIN 1"/>
    <property type="match status" value="1"/>
</dbReference>
<protein>
    <recommendedName>
        <fullName evidence="2">Myb-like domain-containing protein</fullName>
    </recommendedName>
</protein>
<dbReference type="EMBL" id="JANBUL010000208">
    <property type="protein sequence ID" value="KAJ2778825.1"/>
    <property type="molecule type" value="Genomic_DNA"/>
</dbReference>
<evidence type="ECO:0000313" key="3">
    <source>
        <dbReference type="EMBL" id="KAJ2778825.1"/>
    </source>
</evidence>
<feature type="region of interest" description="Disordered" evidence="1">
    <location>
        <begin position="180"/>
        <end position="201"/>
    </location>
</feature>
<proteinExistence type="predicted"/>
<evidence type="ECO:0000256" key="1">
    <source>
        <dbReference type="SAM" id="MobiDB-lite"/>
    </source>
</evidence>
<gene>
    <name evidence="3" type="ORF">H4R18_004375</name>
</gene>
<dbReference type="PROSITE" id="PS50090">
    <property type="entry name" value="MYB_LIKE"/>
    <property type="match status" value="1"/>
</dbReference>
<reference evidence="3" key="1">
    <citation type="submission" date="2022-07" db="EMBL/GenBank/DDBJ databases">
        <title>Phylogenomic reconstructions and comparative analyses of Kickxellomycotina fungi.</title>
        <authorList>
            <person name="Reynolds N.K."/>
            <person name="Stajich J.E."/>
            <person name="Barry K."/>
            <person name="Grigoriev I.V."/>
            <person name="Crous P."/>
            <person name="Smith M.E."/>
        </authorList>
    </citation>
    <scope>NUCLEOTIDE SEQUENCE</scope>
    <source>
        <strain evidence="3">NBRC 105414</strain>
    </source>
</reference>
<comment type="caution">
    <text evidence="3">The sequence shown here is derived from an EMBL/GenBank/DDBJ whole genome shotgun (WGS) entry which is preliminary data.</text>
</comment>
<dbReference type="Proteomes" id="UP001140217">
    <property type="component" value="Unassembled WGS sequence"/>
</dbReference>
<dbReference type="Gene3D" id="1.10.10.60">
    <property type="entry name" value="Homeodomain-like"/>
    <property type="match status" value="1"/>
</dbReference>
<dbReference type="Pfam" id="PF13837">
    <property type="entry name" value="Myb_DNA-bind_4"/>
    <property type="match status" value="1"/>
</dbReference>
<dbReference type="GO" id="GO:0045893">
    <property type="term" value="P:positive regulation of DNA-templated transcription"/>
    <property type="evidence" value="ECO:0007669"/>
    <property type="project" value="TreeGrafter"/>
</dbReference>
<feature type="compositionally biased region" description="Low complexity" evidence="1">
    <location>
        <begin position="117"/>
        <end position="130"/>
    </location>
</feature>
<evidence type="ECO:0000259" key="2">
    <source>
        <dbReference type="PROSITE" id="PS50090"/>
    </source>
</evidence>
<dbReference type="OrthoDB" id="691673at2759"/>